<evidence type="ECO:0000259" key="1">
    <source>
        <dbReference type="PROSITE" id="PS50878"/>
    </source>
</evidence>
<dbReference type="PROSITE" id="PS50878">
    <property type="entry name" value="RT_POL"/>
    <property type="match status" value="1"/>
</dbReference>
<comment type="caution">
    <text evidence="2">The sequence shown here is derived from an EMBL/GenBank/DDBJ whole genome shotgun (WGS) entry which is preliminary data.</text>
</comment>
<dbReference type="EMBL" id="VSWD01000010">
    <property type="protein sequence ID" value="KAK3089266.1"/>
    <property type="molecule type" value="Genomic_DNA"/>
</dbReference>
<sequence length="544" mass="63219">MDRNIPNKQLRSKNNIPWVRRKEKKILKKKQRLYQQAKKTKNWKNYKSFQRDCKRQLRRAEWEYVNSNIMKGLENNNAKPFWRYVKSKRQDSCGIAPLKKGNNLINESRGKAELLLNQFKSVFTKTTDTNLPPTRIQSKNVIKPIKINEKGLEKLLQEINTTKSSGPDNIPNRILKECAAQLAPILKIIFQKSLDTGTLPKDWRDANISSIFKKGDKHLPENYRPVSLTSVTCKILEHIICRNIMKYLETNKILTNLNHGFRTGYSCETQLITTVNDFLKEHDKGNQVDVAILDFSKAFDTVPHNKLLHKLHQYGIQGNIHIWLTNFLTKRTMRTVVEGISSEETTVDSGVPQGTVLGPIMFLCHINDLPDCVSSSVRLFADDCLLYRTIRNTQDHETLQKDLNNLENWANKWGMKFNAKKCYILSINKKTSKFYQLNQHILQEVQENPYLGLQISNDLKWNTHINNVCKKASSTLGFIRRNPLRNVPLNCRKTAYISLVRSIMEYGATIWNPYLKGDIDKLEKIQNRAIRFIKKDYKSREVDA</sequence>
<dbReference type="InterPro" id="IPR043502">
    <property type="entry name" value="DNA/RNA_pol_sf"/>
</dbReference>
<gene>
    <name evidence="2" type="ORF">FSP39_002210</name>
</gene>
<dbReference type="PANTHER" id="PTHR33332">
    <property type="entry name" value="REVERSE TRANSCRIPTASE DOMAIN-CONTAINING PROTEIN"/>
    <property type="match status" value="1"/>
</dbReference>
<proteinExistence type="predicted"/>
<evidence type="ECO:0000313" key="3">
    <source>
        <dbReference type="Proteomes" id="UP001186944"/>
    </source>
</evidence>
<dbReference type="Proteomes" id="UP001186944">
    <property type="component" value="Unassembled WGS sequence"/>
</dbReference>
<organism evidence="2 3">
    <name type="scientific">Pinctada imbricata</name>
    <name type="common">Atlantic pearl-oyster</name>
    <name type="synonym">Pinctada martensii</name>
    <dbReference type="NCBI Taxonomy" id="66713"/>
    <lineage>
        <taxon>Eukaryota</taxon>
        <taxon>Metazoa</taxon>
        <taxon>Spiralia</taxon>
        <taxon>Lophotrochozoa</taxon>
        <taxon>Mollusca</taxon>
        <taxon>Bivalvia</taxon>
        <taxon>Autobranchia</taxon>
        <taxon>Pteriomorphia</taxon>
        <taxon>Pterioida</taxon>
        <taxon>Pterioidea</taxon>
        <taxon>Pteriidae</taxon>
        <taxon>Pinctada</taxon>
    </lineage>
</organism>
<dbReference type="SUPFAM" id="SSF56672">
    <property type="entry name" value="DNA/RNA polymerases"/>
    <property type="match status" value="1"/>
</dbReference>
<protein>
    <recommendedName>
        <fullName evidence="1">Reverse transcriptase domain-containing protein</fullName>
    </recommendedName>
</protein>
<reference evidence="2" key="1">
    <citation type="submission" date="2019-08" db="EMBL/GenBank/DDBJ databases">
        <title>The improved chromosome-level genome for the pearl oyster Pinctada fucata martensii using PacBio sequencing and Hi-C.</title>
        <authorList>
            <person name="Zheng Z."/>
        </authorList>
    </citation>
    <scope>NUCLEOTIDE SEQUENCE</scope>
    <source>
        <strain evidence="2">ZZ-2019</strain>
        <tissue evidence="2">Adductor muscle</tissue>
    </source>
</reference>
<name>A0AA88Y4F6_PINIB</name>
<dbReference type="Pfam" id="PF00078">
    <property type="entry name" value="RVT_1"/>
    <property type="match status" value="1"/>
</dbReference>
<evidence type="ECO:0000313" key="2">
    <source>
        <dbReference type="EMBL" id="KAK3089266.1"/>
    </source>
</evidence>
<dbReference type="CDD" id="cd01650">
    <property type="entry name" value="RT_nLTR_like"/>
    <property type="match status" value="1"/>
</dbReference>
<keyword evidence="3" id="KW-1185">Reference proteome</keyword>
<dbReference type="InterPro" id="IPR000477">
    <property type="entry name" value="RT_dom"/>
</dbReference>
<feature type="domain" description="Reverse transcriptase" evidence="1">
    <location>
        <begin position="192"/>
        <end position="455"/>
    </location>
</feature>
<accession>A0AA88Y4F6</accession>
<dbReference type="AlphaFoldDB" id="A0AA88Y4F6"/>